<gene>
    <name evidence="1" type="ORF">BDN71DRAFT_229125</name>
</gene>
<protein>
    <submittedName>
        <fullName evidence="1">Uncharacterized protein</fullName>
    </submittedName>
</protein>
<name>A0A9P6A8V5_PLEER</name>
<evidence type="ECO:0000313" key="1">
    <source>
        <dbReference type="EMBL" id="KAF9499261.1"/>
    </source>
</evidence>
<evidence type="ECO:0000313" key="2">
    <source>
        <dbReference type="Proteomes" id="UP000807025"/>
    </source>
</evidence>
<proteinExistence type="predicted"/>
<sequence>MRYESGILLLEIAYRDRLGPAASSRSLINDSCGISTVTEILIGDGRVRRSISHCGLLEEVLGREIKLSARPWVSHPGRIFTVRFTHEDIIYRSLDAEAARRSMSAFIVSGEFPTYRNKAPDAGTIAVMMNSETSDHNIAVDCGVPWCSPRSLLEIFVP</sequence>
<keyword evidence="2" id="KW-1185">Reference proteome</keyword>
<dbReference type="Proteomes" id="UP000807025">
    <property type="component" value="Unassembled WGS sequence"/>
</dbReference>
<dbReference type="AlphaFoldDB" id="A0A9P6A8V5"/>
<accession>A0A9P6A8V5</accession>
<organism evidence="1 2">
    <name type="scientific">Pleurotus eryngii</name>
    <name type="common">Boletus of the steppes</name>
    <dbReference type="NCBI Taxonomy" id="5323"/>
    <lineage>
        <taxon>Eukaryota</taxon>
        <taxon>Fungi</taxon>
        <taxon>Dikarya</taxon>
        <taxon>Basidiomycota</taxon>
        <taxon>Agaricomycotina</taxon>
        <taxon>Agaricomycetes</taxon>
        <taxon>Agaricomycetidae</taxon>
        <taxon>Agaricales</taxon>
        <taxon>Pleurotineae</taxon>
        <taxon>Pleurotaceae</taxon>
        <taxon>Pleurotus</taxon>
    </lineage>
</organism>
<dbReference type="EMBL" id="MU154533">
    <property type="protein sequence ID" value="KAF9499261.1"/>
    <property type="molecule type" value="Genomic_DNA"/>
</dbReference>
<reference evidence="1" key="1">
    <citation type="submission" date="2020-11" db="EMBL/GenBank/DDBJ databases">
        <authorList>
            <consortium name="DOE Joint Genome Institute"/>
            <person name="Ahrendt S."/>
            <person name="Riley R."/>
            <person name="Andreopoulos W."/>
            <person name="Labutti K."/>
            <person name="Pangilinan J."/>
            <person name="Ruiz-Duenas F.J."/>
            <person name="Barrasa J.M."/>
            <person name="Sanchez-Garcia M."/>
            <person name="Camarero S."/>
            <person name="Miyauchi S."/>
            <person name="Serrano A."/>
            <person name="Linde D."/>
            <person name="Babiker R."/>
            <person name="Drula E."/>
            <person name="Ayuso-Fernandez I."/>
            <person name="Pacheco R."/>
            <person name="Padilla G."/>
            <person name="Ferreira P."/>
            <person name="Barriuso J."/>
            <person name="Kellner H."/>
            <person name="Castanera R."/>
            <person name="Alfaro M."/>
            <person name="Ramirez L."/>
            <person name="Pisabarro A.G."/>
            <person name="Kuo A."/>
            <person name="Tritt A."/>
            <person name="Lipzen A."/>
            <person name="He G."/>
            <person name="Yan M."/>
            <person name="Ng V."/>
            <person name="Cullen D."/>
            <person name="Martin F."/>
            <person name="Rosso M.-N."/>
            <person name="Henrissat B."/>
            <person name="Hibbett D."/>
            <person name="Martinez A.T."/>
            <person name="Grigoriev I.V."/>
        </authorList>
    </citation>
    <scope>NUCLEOTIDE SEQUENCE</scope>
    <source>
        <strain evidence="1">ATCC 90797</strain>
    </source>
</reference>
<comment type="caution">
    <text evidence="1">The sequence shown here is derived from an EMBL/GenBank/DDBJ whole genome shotgun (WGS) entry which is preliminary data.</text>
</comment>